<dbReference type="GO" id="GO:0006310">
    <property type="term" value="P:DNA recombination"/>
    <property type="evidence" value="ECO:0007669"/>
    <property type="project" value="InterPro"/>
</dbReference>
<dbReference type="NCBIfam" id="TIGR00634">
    <property type="entry name" value="recN"/>
    <property type="match status" value="1"/>
</dbReference>
<dbReference type="RefSeq" id="WP_153248608.1">
    <property type="nucleotide sequence ID" value="NZ_CP044205.1"/>
</dbReference>
<dbReference type="FunCoup" id="A0A5Q0BFH5">
    <property type="interactions" value="484"/>
</dbReference>
<dbReference type="GO" id="GO:0009432">
    <property type="term" value="P:SOS response"/>
    <property type="evidence" value="ECO:0007669"/>
    <property type="project" value="UniProtKB-ARBA"/>
</dbReference>
<name>A0A5Q0BFH5_9GAMM</name>
<dbReference type="FunFam" id="3.40.50.300:FF:000319">
    <property type="entry name" value="DNA repair protein RecN"/>
    <property type="match status" value="1"/>
</dbReference>
<keyword evidence="6" id="KW-0067">ATP-binding</keyword>
<reference evidence="12 13" key="1">
    <citation type="submission" date="2019-09" db="EMBL/GenBank/DDBJ databases">
        <title>Ecophysiology of the spiral-shaped methanotroph Methylospira mobilis as revealed by the complete genome sequence.</title>
        <authorList>
            <person name="Oshkin I.Y."/>
            <person name="Dedysh S.N."/>
            <person name="Miroshnikov K."/>
            <person name="Danilova O.V."/>
            <person name="Hakobyan A."/>
            <person name="Liesack W."/>
        </authorList>
    </citation>
    <scope>NUCLEOTIDE SEQUENCE [LARGE SCALE GENOMIC DNA]</scope>
    <source>
        <strain evidence="12 13">Shm1</strain>
    </source>
</reference>
<dbReference type="EMBL" id="CP044205">
    <property type="protein sequence ID" value="QFY42613.1"/>
    <property type="molecule type" value="Genomic_DNA"/>
</dbReference>
<dbReference type="GO" id="GO:0006281">
    <property type="term" value="P:DNA repair"/>
    <property type="evidence" value="ECO:0007669"/>
    <property type="project" value="UniProtKB-KW"/>
</dbReference>
<feature type="domain" description="RecF/RecN/SMC N-terminal" evidence="11">
    <location>
        <begin position="2"/>
        <end position="512"/>
    </location>
</feature>
<comment type="similarity">
    <text evidence="2 9">Belongs to the RecN family.</text>
</comment>
<dbReference type="GO" id="GO:0005524">
    <property type="term" value="F:ATP binding"/>
    <property type="evidence" value="ECO:0007669"/>
    <property type="project" value="UniProtKB-KW"/>
</dbReference>
<proteinExistence type="inferred from homology"/>
<dbReference type="InParanoid" id="A0A5Q0BFH5"/>
<dbReference type="InterPro" id="IPR004604">
    <property type="entry name" value="DNA_recomb/repair_RecN"/>
</dbReference>
<evidence type="ECO:0000256" key="7">
    <source>
        <dbReference type="ARBA" id="ARBA00023204"/>
    </source>
</evidence>
<dbReference type="AlphaFoldDB" id="A0A5Q0BFH5"/>
<dbReference type="OrthoDB" id="9806954at2"/>
<keyword evidence="10" id="KW-0175">Coiled coil</keyword>
<evidence type="ECO:0000256" key="1">
    <source>
        <dbReference type="ARBA" id="ARBA00003618"/>
    </source>
</evidence>
<gene>
    <name evidence="12" type="primary">recN</name>
    <name evidence="12" type="ORF">F6R98_08260</name>
</gene>
<evidence type="ECO:0000256" key="9">
    <source>
        <dbReference type="PIRNR" id="PIRNR003128"/>
    </source>
</evidence>
<dbReference type="FunFam" id="3.40.50.300:FF:000356">
    <property type="entry name" value="DNA repair protein RecN"/>
    <property type="match status" value="1"/>
</dbReference>
<protein>
    <recommendedName>
        <fullName evidence="3 9">DNA repair protein RecN</fullName>
    </recommendedName>
    <alternativeName>
        <fullName evidence="8 9">Recombination protein N</fullName>
    </alternativeName>
</protein>
<evidence type="ECO:0000259" key="11">
    <source>
        <dbReference type="Pfam" id="PF02463"/>
    </source>
</evidence>
<dbReference type="InterPro" id="IPR027417">
    <property type="entry name" value="P-loop_NTPase"/>
</dbReference>
<evidence type="ECO:0000256" key="6">
    <source>
        <dbReference type="ARBA" id="ARBA00022840"/>
    </source>
</evidence>
<evidence type="ECO:0000313" key="13">
    <source>
        <dbReference type="Proteomes" id="UP000325755"/>
    </source>
</evidence>
<comment type="function">
    <text evidence="1 9">May be involved in recombinational repair of damaged DNA.</text>
</comment>
<dbReference type="Gene3D" id="3.40.50.300">
    <property type="entry name" value="P-loop containing nucleotide triphosphate hydrolases"/>
    <property type="match status" value="2"/>
</dbReference>
<sequence length="563" mass="61660">MLSNLRINDLAVVEKLDLDFEQGLTVLTGETGAGKSILLTALALASGERADAGFIRTGAARSEIELECLLLDALPARMWLDENDLLDPDNPEICLIRRSVSQDGRSRAFVNGRSVTLQSLQALSTHLIEIHGQHAHLRLLQAQEQQRLLDEYCGNQSLLKQLASLHQRWQAAQRELERLLRALQESGARVSLLRHQIEELEQHEIESLDYDLLSAEHALQANVEKILMVGQEQLDALYDDDTHSASALLVRGGQALRELAQLAAGFEETVGLIDEAQIAVKEVGHTLARLLEKLDADPARLSWLDEKLGVLHRLARKYQTQPQALREQLAEFRQELQALAPGDEKQAELEALTVRLLSEYQATAAKLTARRTDGARRLSKTISGFIRELGMPQGQFVIQVQAEADAAPKASGCDTIEFLVSANPGLPPRPLAKVASGGELSRISLAIQVAAIDVKTTPTLIFDEVDSGIGGGVAEIVGQKLRALAAGRQIFCVTHLHQVAVQGHHHLRVEKKTRSGQTQTQVKKLTEKERVDEIARMLGGVKITAQTLAHAEEMLTVAAEGNG</sequence>
<dbReference type="PANTHER" id="PTHR11059:SF0">
    <property type="entry name" value="DNA REPAIR PROTEIN RECN"/>
    <property type="match status" value="1"/>
</dbReference>
<dbReference type="NCBIfam" id="NF008121">
    <property type="entry name" value="PRK10869.1"/>
    <property type="match status" value="1"/>
</dbReference>
<dbReference type="GO" id="GO:0043590">
    <property type="term" value="C:bacterial nucleoid"/>
    <property type="evidence" value="ECO:0007669"/>
    <property type="project" value="TreeGrafter"/>
</dbReference>
<evidence type="ECO:0000256" key="3">
    <source>
        <dbReference type="ARBA" id="ARBA00021315"/>
    </source>
</evidence>
<keyword evidence="4" id="KW-0547">Nucleotide-binding</keyword>
<evidence type="ECO:0000256" key="8">
    <source>
        <dbReference type="ARBA" id="ARBA00033408"/>
    </source>
</evidence>
<organism evidence="12 13">
    <name type="scientific">Candidatus Methylospira mobilis</name>
    <dbReference type="NCBI Taxonomy" id="1808979"/>
    <lineage>
        <taxon>Bacteria</taxon>
        <taxon>Pseudomonadati</taxon>
        <taxon>Pseudomonadota</taxon>
        <taxon>Gammaproteobacteria</taxon>
        <taxon>Methylococcales</taxon>
        <taxon>Methylococcaceae</taxon>
        <taxon>Candidatus Methylospira</taxon>
    </lineage>
</organism>
<accession>A0A5Q0BFH5</accession>
<keyword evidence="13" id="KW-1185">Reference proteome</keyword>
<dbReference type="SUPFAM" id="SSF52540">
    <property type="entry name" value="P-loop containing nucleoside triphosphate hydrolases"/>
    <property type="match status" value="1"/>
</dbReference>
<evidence type="ECO:0000256" key="10">
    <source>
        <dbReference type="SAM" id="Coils"/>
    </source>
</evidence>
<keyword evidence="7 9" id="KW-0234">DNA repair</keyword>
<evidence type="ECO:0000256" key="2">
    <source>
        <dbReference type="ARBA" id="ARBA00009441"/>
    </source>
</evidence>
<keyword evidence="5 9" id="KW-0227">DNA damage</keyword>
<feature type="coiled-coil region" evidence="10">
    <location>
        <begin position="155"/>
        <end position="203"/>
    </location>
</feature>
<dbReference type="PANTHER" id="PTHR11059">
    <property type="entry name" value="DNA REPAIR PROTEIN RECN"/>
    <property type="match status" value="1"/>
</dbReference>
<dbReference type="Proteomes" id="UP000325755">
    <property type="component" value="Chromosome"/>
</dbReference>
<evidence type="ECO:0000256" key="4">
    <source>
        <dbReference type="ARBA" id="ARBA00022741"/>
    </source>
</evidence>
<dbReference type="Pfam" id="PF02463">
    <property type="entry name" value="SMC_N"/>
    <property type="match status" value="1"/>
</dbReference>
<evidence type="ECO:0000256" key="5">
    <source>
        <dbReference type="ARBA" id="ARBA00022763"/>
    </source>
</evidence>
<dbReference type="CDD" id="cd03241">
    <property type="entry name" value="ABC_RecN"/>
    <property type="match status" value="2"/>
</dbReference>
<evidence type="ECO:0000313" key="12">
    <source>
        <dbReference type="EMBL" id="QFY42613.1"/>
    </source>
</evidence>
<dbReference type="KEGG" id="mmob:F6R98_08260"/>
<dbReference type="InterPro" id="IPR003395">
    <property type="entry name" value="RecF/RecN/SMC_N"/>
</dbReference>
<dbReference type="PIRSF" id="PIRSF003128">
    <property type="entry name" value="RecN"/>
    <property type="match status" value="1"/>
</dbReference>